<accession>A0ABS0YP20</accession>
<evidence type="ECO:0000313" key="2">
    <source>
        <dbReference type="Proteomes" id="UP000641025"/>
    </source>
</evidence>
<reference evidence="1 2" key="1">
    <citation type="submission" date="2020-12" db="EMBL/GenBank/DDBJ databases">
        <title>Geomonas sp. Red259, isolated from paddy soil.</title>
        <authorList>
            <person name="Xu Z."/>
            <person name="Zhang Z."/>
            <person name="Masuda Y."/>
            <person name="Itoh H."/>
            <person name="Senoo K."/>
        </authorList>
    </citation>
    <scope>NUCLEOTIDE SEQUENCE [LARGE SCALE GENOMIC DNA]</scope>
    <source>
        <strain evidence="1 2">Red259</strain>
    </source>
</reference>
<dbReference type="NCBIfam" id="TIGR01987">
    <property type="entry name" value="HI0074"/>
    <property type="match status" value="1"/>
</dbReference>
<dbReference type="Gene3D" id="1.20.120.330">
    <property type="entry name" value="Nucleotidyltransferases domain 2"/>
    <property type="match status" value="1"/>
</dbReference>
<evidence type="ECO:0000313" key="1">
    <source>
        <dbReference type="EMBL" id="MBJ6799663.1"/>
    </source>
</evidence>
<dbReference type="Pfam" id="PF08780">
    <property type="entry name" value="NTase_sub_bind"/>
    <property type="match status" value="1"/>
</dbReference>
<dbReference type="SUPFAM" id="SSF81593">
    <property type="entry name" value="Nucleotidyltransferase substrate binding subunit/domain"/>
    <property type="match status" value="1"/>
</dbReference>
<gene>
    <name evidence="1" type="ORF">JFN90_05880</name>
</gene>
<dbReference type="Proteomes" id="UP000641025">
    <property type="component" value="Unassembled WGS sequence"/>
</dbReference>
<keyword evidence="2" id="KW-1185">Reference proteome</keyword>
<protein>
    <submittedName>
        <fullName evidence="1">Nucleotidyltransferase substrate binding protein</fullName>
    </submittedName>
</protein>
<dbReference type="RefSeq" id="WP_199394304.1">
    <property type="nucleotide sequence ID" value="NZ_JAEMHK010000003.1"/>
</dbReference>
<sequence length="141" mass="16537">MQDDIRWKQRFNNFSKAFETLRRAVELAGQRDLTELEQQGLVQGFEFTHELAWNVLKDYLEGKGLSGIIGSKDATRVAFKNDLIDDGEAWMDMIKARNLSSHTYNLETAEEICQNILKRFYPAFEQMHRKFNELADQGEWE</sequence>
<dbReference type="EMBL" id="JAEMHK010000003">
    <property type="protein sequence ID" value="MBJ6799663.1"/>
    <property type="molecule type" value="Genomic_DNA"/>
</dbReference>
<organism evidence="1 2">
    <name type="scientific">Geomonas propionica</name>
    <dbReference type="NCBI Taxonomy" id="2798582"/>
    <lineage>
        <taxon>Bacteria</taxon>
        <taxon>Pseudomonadati</taxon>
        <taxon>Thermodesulfobacteriota</taxon>
        <taxon>Desulfuromonadia</taxon>
        <taxon>Geobacterales</taxon>
        <taxon>Geobacteraceae</taxon>
        <taxon>Geomonas</taxon>
    </lineage>
</organism>
<proteinExistence type="predicted"/>
<comment type="caution">
    <text evidence="1">The sequence shown here is derived from an EMBL/GenBank/DDBJ whole genome shotgun (WGS) entry which is preliminary data.</text>
</comment>
<dbReference type="InterPro" id="IPR010235">
    <property type="entry name" value="HepT"/>
</dbReference>
<name>A0ABS0YP20_9BACT</name>